<proteinExistence type="predicted"/>
<accession>A0A1Z1M7Q0</accession>
<dbReference type="PANTHER" id="PTHR46018">
    <property type="entry name" value="ZINC PHOSPHODIESTERASE ELAC PROTEIN 1"/>
    <property type="match status" value="1"/>
</dbReference>
<keyword evidence="1" id="KW-0934">Plastid</keyword>
<keyword evidence="1" id="KW-0150">Chloroplast</keyword>
<organism evidence="1">
    <name type="scientific">Symphyocladiella dendroidea</name>
    <dbReference type="NCBI Taxonomy" id="2506487"/>
    <lineage>
        <taxon>Eukaryota</taxon>
        <taxon>Rhodophyta</taxon>
        <taxon>Florideophyceae</taxon>
        <taxon>Rhodymeniophycidae</taxon>
        <taxon>Ceramiales</taxon>
        <taxon>Rhodomelaceae</taxon>
        <taxon>Pterosiphonieae</taxon>
        <taxon>Symphyocladiella</taxon>
    </lineage>
</organism>
<dbReference type="Gene3D" id="3.60.15.10">
    <property type="entry name" value="Ribonuclease Z/Hydroxyacylglutathione hydrolase-like"/>
    <property type="match status" value="1"/>
</dbReference>
<gene>
    <name evidence="1" type="primary">rnz</name>
</gene>
<reference evidence="1" key="1">
    <citation type="journal article" date="2017" name="J. Phycol.">
        <title>Analysis of chloroplast genomes and a supermatrix inform reclassification of the Rhodomelaceae (Rhodophyta).</title>
        <authorList>
            <person name="Diaz-Tapia P."/>
            <person name="Maggs C.A."/>
            <person name="West J.A."/>
            <person name="Verbruggen H."/>
        </authorList>
    </citation>
    <scope>NUCLEOTIDE SEQUENCE</scope>
    <source>
        <strain evidence="1">JW3780</strain>
    </source>
</reference>
<dbReference type="GO" id="GO:0042781">
    <property type="term" value="F:3'-tRNA processing endoribonuclease activity"/>
    <property type="evidence" value="ECO:0007669"/>
    <property type="project" value="TreeGrafter"/>
</dbReference>
<evidence type="ECO:0000313" key="1">
    <source>
        <dbReference type="EMBL" id="ARW61795.1"/>
    </source>
</evidence>
<geneLocation type="chloroplast" evidence="1"/>
<dbReference type="GeneID" id="33354894"/>
<protein>
    <submittedName>
        <fullName evidence="1">Ribonuclease Z</fullName>
    </submittedName>
</protein>
<dbReference type="InterPro" id="IPR036866">
    <property type="entry name" value="RibonucZ/Hydroxyglut_hydro"/>
</dbReference>
<name>A0A1Z1M7Q0_9FLOR</name>
<dbReference type="AlphaFoldDB" id="A0A1Z1M7Q0"/>
<sequence>MILRYLNFNTYILKSPNISFLIKLPTIKDIWVFSCIEGSQFNFLKQSFKINNISKIIIPNLHISNISGLLGLLSTLNLTGRTKSLHIYAPIDLQYYLDLGKKYSKTNFSYMLYIHVLKTGLIINQYSCRIYALNCHGCYEFFIIQSEQHGTFYLDKARNNYLLPSPLYGKLKKGLSFLFLDGFILSGSNFTSCNALGSQISCLFSSFYSRRAFESINNTRLILFM</sequence>
<dbReference type="RefSeq" id="YP_009393233.1">
    <property type="nucleotide sequence ID" value="NC_035267.1"/>
</dbReference>
<dbReference type="EMBL" id="MF101420">
    <property type="protein sequence ID" value="ARW61795.1"/>
    <property type="molecule type" value="Genomic_DNA"/>
</dbReference>
<dbReference type="PANTHER" id="PTHR46018:SF2">
    <property type="entry name" value="ZINC PHOSPHODIESTERASE ELAC PROTEIN 1"/>
    <property type="match status" value="1"/>
</dbReference>
<dbReference type="SUPFAM" id="SSF56281">
    <property type="entry name" value="Metallo-hydrolase/oxidoreductase"/>
    <property type="match status" value="1"/>
</dbReference>